<accession>A0A6F9DJ79</accession>
<dbReference type="Gene3D" id="3.10.100.10">
    <property type="entry name" value="Mannose-Binding Protein A, subunit A"/>
    <property type="match status" value="1"/>
</dbReference>
<evidence type="ECO:0000313" key="4">
    <source>
        <dbReference type="EMBL" id="CAB3263261.1"/>
    </source>
</evidence>
<keyword evidence="2" id="KW-1133">Transmembrane helix</keyword>
<dbReference type="InterPro" id="IPR016187">
    <property type="entry name" value="CTDL_fold"/>
</dbReference>
<sequence length="301" mass="32991">MNGDPYLTVDNGTRPSLYFQSRGKTYDEAITSCQMDYGGKLAVLKEPGFLDRISDVIPTAYSHYYRIGLKKEVNEDVFRWEDGSLFKDGALTIPDVAETNDCLAMSVYKPIGSSHVLLRPVECDRALAYICQSVESPDDLNGSQTIERVALAAAIATAATVCLLLVVAFLAVFLIRRKWAIKERKTKRETKTSTTTVLTSDSEHAETPSNEPSFNTLSANQGTIPAYQDVGYCSVDELAEQGAFDLESGGSEVHKTASTQVYTMAEDVTDVSALYSVVNKKTKRNAVKNEKDSFDDVTSNG</sequence>
<dbReference type="AlphaFoldDB" id="A0A6F9DJ79"/>
<evidence type="ECO:0000256" key="1">
    <source>
        <dbReference type="SAM" id="MobiDB-lite"/>
    </source>
</evidence>
<feature type="compositionally biased region" description="Polar residues" evidence="1">
    <location>
        <begin position="207"/>
        <end position="218"/>
    </location>
</feature>
<evidence type="ECO:0000256" key="2">
    <source>
        <dbReference type="SAM" id="Phobius"/>
    </source>
</evidence>
<feature type="transmembrane region" description="Helical" evidence="2">
    <location>
        <begin position="149"/>
        <end position="175"/>
    </location>
</feature>
<dbReference type="InterPro" id="IPR001304">
    <property type="entry name" value="C-type_lectin-like"/>
</dbReference>
<organism evidence="4">
    <name type="scientific">Phallusia mammillata</name>
    <dbReference type="NCBI Taxonomy" id="59560"/>
    <lineage>
        <taxon>Eukaryota</taxon>
        <taxon>Metazoa</taxon>
        <taxon>Chordata</taxon>
        <taxon>Tunicata</taxon>
        <taxon>Ascidiacea</taxon>
        <taxon>Phlebobranchia</taxon>
        <taxon>Ascidiidae</taxon>
        <taxon>Phallusia</taxon>
    </lineage>
</organism>
<dbReference type="Pfam" id="PF00059">
    <property type="entry name" value="Lectin_C"/>
    <property type="match status" value="1"/>
</dbReference>
<dbReference type="EMBL" id="LR787399">
    <property type="protein sequence ID" value="CAB3263261.1"/>
    <property type="molecule type" value="mRNA"/>
</dbReference>
<protein>
    <submittedName>
        <fullName evidence="4">Uncharacterized protein LOC108949709</fullName>
    </submittedName>
</protein>
<keyword evidence="2" id="KW-0472">Membrane</keyword>
<dbReference type="PROSITE" id="PS50041">
    <property type="entry name" value="C_TYPE_LECTIN_2"/>
    <property type="match status" value="1"/>
</dbReference>
<evidence type="ECO:0000259" key="3">
    <source>
        <dbReference type="PROSITE" id="PS50041"/>
    </source>
</evidence>
<feature type="domain" description="C-type lectin" evidence="3">
    <location>
        <begin position="18"/>
        <end position="132"/>
    </location>
</feature>
<dbReference type="SMART" id="SM00034">
    <property type="entry name" value="CLECT"/>
    <property type="match status" value="1"/>
</dbReference>
<dbReference type="SUPFAM" id="SSF56436">
    <property type="entry name" value="C-type lectin-like"/>
    <property type="match status" value="1"/>
</dbReference>
<feature type="region of interest" description="Disordered" evidence="1">
    <location>
        <begin position="190"/>
        <end position="218"/>
    </location>
</feature>
<gene>
    <name evidence="4" type="primary">LOC108949709</name>
</gene>
<proteinExistence type="evidence at transcript level"/>
<dbReference type="InterPro" id="IPR016186">
    <property type="entry name" value="C-type_lectin-like/link_sf"/>
</dbReference>
<name>A0A6F9DJ79_9ASCI</name>
<reference evidence="4" key="1">
    <citation type="submission" date="2020-04" db="EMBL/GenBank/DDBJ databases">
        <authorList>
            <person name="Neveu A P."/>
        </authorList>
    </citation>
    <scope>NUCLEOTIDE SEQUENCE</scope>
    <source>
        <tissue evidence="4">Whole embryo</tissue>
    </source>
</reference>
<dbReference type="CDD" id="cd00037">
    <property type="entry name" value="CLECT"/>
    <property type="match status" value="1"/>
</dbReference>
<keyword evidence="2" id="KW-0812">Transmembrane</keyword>